<evidence type="ECO:0000313" key="2">
    <source>
        <dbReference type="Proteomes" id="UP000578531"/>
    </source>
</evidence>
<reference evidence="1 2" key="1">
    <citation type="journal article" date="2020" name="Genomics">
        <title>Complete, high-quality genomes from long-read metagenomic sequencing of two wolf lichen thalli reveals enigmatic genome architecture.</title>
        <authorList>
            <person name="McKenzie S.K."/>
            <person name="Walston R.F."/>
            <person name="Allen J.L."/>
        </authorList>
    </citation>
    <scope>NUCLEOTIDE SEQUENCE [LARGE SCALE GENOMIC DNA]</scope>
    <source>
        <strain evidence="1">WasteWater2</strain>
    </source>
</reference>
<comment type="caution">
    <text evidence="1">The sequence shown here is derived from an EMBL/GenBank/DDBJ whole genome shotgun (WGS) entry which is preliminary data.</text>
</comment>
<gene>
    <name evidence="1" type="ORF">HO173_011938</name>
</gene>
<evidence type="ECO:0000313" key="1">
    <source>
        <dbReference type="EMBL" id="KAF6227836.1"/>
    </source>
</evidence>
<sequence>MLSASGLLSYGILVCVNAVKRHATLIVKRAAVYYNIKQSSGSFSGPLKTGGRIYCDSRATGRQSANDSQMPFSFLAQGDQIEDDEIGHWMLKVEQETPR</sequence>
<dbReference type="Proteomes" id="UP000578531">
    <property type="component" value="Unassembled WGS sequence"/>
</dbReference>
<protein>
    <submittedName>
        <fullName evidence="1">Uncharacterized protein</fullName>
    </submittedName>
</protein>
<dbReference type="GeneID" id="59293576"/>
<proteinExistence type="predicted"/>
<accession>A0A8H6CRD0</accession>
<keyword evidence="2" id="KW-1185">Reference proteome</keyword>
<dbReference type="EMBL" id="JACCJC010000080">
    <property type="protein sequence ID" value="KAF6227836.1"/>
    <property type="molecule type" value="Genomic_DNA"/>
</dbReference>
<dbReference type="AlphaFoldDB" id="A0A8H6CRD0"/>
<organism evidence="1 2">
    <name type="scientific">Letharia columbiana</name>
    <dbReference type="NCBI Taxonomy" id="112416"/>
    <lineage>
        <taxon>Eukaryota</taxon>
        <taxon>Fungi</taxon>
        <taxon>Dikarya</taxon>
        <taxon>Ascomycota</taxon>
        <taxon>Pezizomycotina</taxon>
        <taxon>Lecanoromycetes</taxon>
        <taxon>OSLEUM clade</taxon>
        <taxon>Lecanoromycetidae</taxon>
        <taxon>Lecanorales</taxon>
        <taxon>Lecanorineae</taxon>
        <taxon>Parmeliaceae</taxon>
        <taxon>Letharia</taxon>
    </lineage>
</organism>
<name>A0A8H6CRD0_9LECA</name>
<dbReference type="RefSeq" id="XP_037159327.1">
    <property type="nucleotide sequence ID" value="XM_037313812.1"/>
</dbReference>